<dbReference type="Pfam" id="PF22322">
    <property type="entry name" value="DUF6973"/>
    <property type="match status" value="1"/>
</dbReference>
<sequence>MNIAQKEYGSRHHLSNKANAFRHALWVILIIKSCLKWRNNEEQAKTWAKKFTDWHEDFSPNEALERAMDLHNNKVGIALFENVKAENEIKTISFLKQKASESMQIETVEEVEKLENKLVYIQ</sequence>
<protein>
    <recommendedName>
        <fullName evidence="1">DUF6973 domain-containing protein</fullName>
    </recommendedName>
</protein>
<comment type="caution">
    <text evidence="2">The sequence shown here is derived from an EMBL/GenBank/DDBJ whole genome shotgun (WGS) entry which is preliminary data.</text>
</comment>
<evidence type="ECO:0000313" key="3">
    <source>
        <dbReference type="Proteomes" id="UP000321945"/>
    </source>
</evidence>
<dbReference type="InterPro" id="IPR054246">
    <property type="entry name" value="DUF6973"/>
</dbReference>
<dbReference type="OrthoDB" id="1496068at2"/>
<evidence type="ECO:0000259" key="1">
    <source>
        <dbReference type="Pfam" id="PF22322"/>
    </source>
</evidence>
<accession>A0A5C6YTN7</accession>
<dbReference type="Proteomes" id="UP000321945">
    <property type="component" value="Unassembled WGS sequence"/>
</dbReference>
<evidence type="ECO:0000313" key="2">
    <source>
        <dbReference type="EMBL" id="TXD70402.1"/>
    </source>
</evidence>
<keyword evidence="3" id="KW-1185">Reference proteome</keyword>
<name>A0A5C6YTN7_9FLAO</name>
<proteinExistence type="predicted"/>
<dbReference type="AlphaFoldDB" id="A0A5C6YTN7"/>
<feature type="domain" description="DUF6973" evidence="1">
    <location>
        <begin position="1"/>
        <end position="101"/>
    </location>
</feature>
<dbReference type="EMBL" id="VORU01000002">
    <property type="protein sequence ID" value="TXD70402.1"/>
    <property type="molecule type" value="Genomic_DNA"/>
</dbReference>
<organism evidence="2 3">
    <name type="scientific">Aequorivita lipolytica</name>
    <dbReference type="NCBI Taxonomy" id="153267"/>
    <lineage>
        <taxon>Bacteria</taxon>
        <taxon>Pseudomonadati</taxon>
        <taxon>Bacteroidota</taxon>
        <taxon>Flavobacteriia</taxon>
        <taxon>Flavobacteriales</taxon>
        <taxon>Flavobacteriaceae</taxon>
        <taxon>Aequorivita</taxon>
    </lineage>
</organism>
<gene>
    <name evidence="2" type="ORF">ESV24_04340</name>
</gene>
<reference evidence="2 3" key="1">
    <citation type="submission" date="2019-08" db="EMBL/GenBank/DDBJ databases">
        <title>Genome of Aequorivita lipolytica Y10-2 (type strain).</title>
        <authorList>
            <person name="Bowman J.P."/>
        </authorList>
    </citation>
    <scope>NUCLEOTIDE SEQUENCE [LARGE SCALE GENOMIC DNA]</scope>
    <source>
        <strain evidence="2 3">Y10-2</strain>
    </source>
</reference>